<name>A0A246F2R5_PSENT</name>
<dbReference type="Proteomes" id="UP000198145">
    <property type="component" value="Unassembled WGS sequence"/>
</dbReference>
<dbReference type="SUPFAM" id="SSF53383">
    <property type="entry name" value="PLP-dependent transferases"/>
    <property type="match status" value="1"/>
</dbReference>
<dbReference type="GO" id="GO:0030170">
    <property type="term" value="F:pyridoxal phosphate binding"/>
    <property type="evidence" value="ECO:0007669"/>
    <property type="project" value="TreeGrafter"/>
</dbReference>
<dbReference type="AlphaFoldDB" id="A0A246F2R5"/>
<accession>A0A246F2R5</accession>
<evidence type="ECO:0000313" key="4">
    <source>
        <dbReference type="Proteomes" id="UP000198145"/>
    </source>
</evidence>
<keyword evidence="1" id="KW-0663">Pyridoxal phosphate</keyword>
<sequence>MIPVNEPLLDGNEKKYLLECVDTGWISSDGPFVKRFEKDMAGFVGRSYGVACANGSAALDIAVKALGFAPGDEVIMPSFTIISCAQSLVTQSIVPVFVDSDFSTFNMQVADIEAKITPKTKGIMMI</sequence>
<dbReference type="EMBL" id="NJBA01000174">
    <property type="protein sequence ID" value="OWP36701.1"/>
    <property type="molecule type" value="Genomic_DNA"/>
</dbReference>
<comment type="caution">
    <text evidence="3">The sequence shown here is derived from an EMBL/GenBank/DDBJ whole genome shotgun (WGS) entry which is preliminary data.</text>
</comment>
<proteinExistence type="inferred from homology"/>
<organism evidence="3 4">
    <name type="scientific">Pseudomonas nitroreducens</name>
    <dbReference type="NCBI Taxonomy" id="46680"/>
    <lineage>
        <taxon>Bacteria</taxon>
        <taxon>Pseudomonadati</taxon>
        <taxon>Pseudomonadota</taxon>
        <taxon>Gammaproteobacteria</taxon>
        <taxon>Pseudomonadales</taxon>
        <taxon>Pseudomonadaceae</taxon>
        <taxon>Pseudomonas</taxon>
    </lineage>
</organism>
<comment type="similarity">
    <text evidence="2">Belongs to the DegT/DnrJ/EryC1 family.</text>
</comment>
<dbReference type="GO" id="GO:0000271">
    <property type="term" value="P:polysaccharide biosynthetic process"/>
    <property type="evidence" value="ECO:0007669"/>
    <property type="project" value="TreeGrafter"/>
</dbReference>
<dbReference type="InterPro" id="IPR000653">
    <property type="entry name" value="DegT/StrS_aminotransferase"/>
</dbReference>
<protein>
    <submittedName>
        <fullName evidence="3">Aminotransferase DegT</fullName>
    </submittedName>
</protein>
<keyword evidence="3" id="KW-0808">Transferase</keyword>
<dbReference type="Gene3D" id="3.40.640.10">
    <property type="entry name" value="Type I PLP-dependent aspartate aminotransferase-like (Major domain)"/>
    <property type="match status" value="1"/>
</dbReference>
<dbReference type="PANTHER" id="PTHR30244:SF34">
    <property type="entry name" value="DTDP-4-AMINO-4,6-DIDEOXYGALACTOSE TRANSAMINASE"/>
    <property type="match status" value="1"/>
</dbReference>
<evidence type="ECO:0000313" key="3">
    <source>
        <dbReference type="EMBL" id="OWP36701.1"/>
    </source>
</evidence>
<dbReference type="Pfam" id="PF01041">
    <property type="entry name" value="DegT_DnrJ_EryC1"/>
    <property type="match status" value="1"/>
</dbReference>
<gene>
    <name evidence="3" type="ORF">CEG18_29650</name>
</gene>
<dbReference type="InterPro" id="IPR015424">
    <property type="entry name" value="PyrdxlP-dep_Trfase"/>
</dbReference>
<dbReference type="GO" id="GO:0008483">
    <property type="term" value="F:transaminase activity"/>
    <property type="evidence" value="ECO:0007669"/>
    <property type="project" value="UniProtKB-KW"/>
</dbReference>
<dbReference type="PANTHER" id="PTHR30244">
    <property type="entry name" value="TRANSAMINASE"/>
    <property type="match status" value="1"/>
</dbReference>
<keyword evidence="3" id="KW-0032">Aminotransferase</keyword>
<reference evidence="3 4" key="1">
    <citation type="submission" date="2017-06" db="EMBL/GenBank/DDBJ databases">
        <title>Draft genome of Pseudomonas nitroreducens DF05.</title>
        <authorList>
            <person name="Iyer R."/>
        </authorList>
    </citation>
    <scope>NUCLEOTIDE SEQUENCE [LARGE SCALE GENOMIC DNA]</scope>
    <source>
        <strain evidence="3 4">DF05</strain>
    </source>
</reference>
<evidence type="ECO:0000256" key="2">
    <source>
        <dbReference type="ARBA" id="ARBA00037999"/>
    </source>
</evidence>
<evidence type="ECO:0000256" key="1">
    <source>
        <dbReference type="ARBA" id="ARBA00022898"/>
    </source>
</evidence>
<dbReference type="InterPro" id="IPR015421">
    <property type="entry name" value="PyrdxlP-dep_Trfase_major"/>
</dbReference>
<feature type="non-terminal residue" evidence="3">
    <location>
        <position position="126"/>
    </location>
</feature>